<dbReference type="Proteomes" id="UP000185680">
    <property type="component" value="Chromosome"/>
</dbReference>
<evidence type="ECO:0000313" key="6">
    <source>
        <dbReference type="Proteomes" id="UP000185680"/>
    </source>
</evidence>
<reference evidence="3 6" key="2">
    <citation type="submission" date="2016-10" db="EMBL/GenBank/DDBJ databases">
        <title>Hydorgenophaga sp. LPB0072 isolated from gastropod.</title>
        <authorList>
            <person name="Kim E."/>
            <person name="Yi H."/>
        </authorList>
    </citation>
    <scope>NUCLEOTIDE SEQUENCE [LARGE SCALE GENOMIC DNA]</scope>
    <source>
        <strain evidence="3 6">LPB0072</strain>
    </source>
</reference>
<evidence type="ECO:0000313" key="4">
    <source>
        <dbReference type="EMBL" id="OAD41927.1"/>
    </source>
</evidence>
<keyword evidence="5" id="KW-1185">Reference proteome</keyword>
<feature type="region of interest" description="Disordered" evidence="1">
    <location>
        <begin position="590"/>
        <end position="617"/>
    </location>
</feature>
<evidence type="ECO:0000313" key="5">
    <source>
        <dbReference type="Proteomes" id="UP000185657"/>
    </source>
</evidence>
<feature type="region of interest" description="Disordered" evidence="1">
    <location>
        <begin position="139"/>
        <end position="199"/>
    </location>
</feature>
<dbReference type="AlphaFoldDB" id="A0A167HZ78"/>
<proteinExistence type="predicted"/>
<accession>A0A167HZ78</accession>
<feature type="compositionally biased region" description="Polar residues" evidence="1">
    <location>
        <begin position="139"/>
        <end position="157"/>
    </location>
</feature>
<evidence type="ECO:0000256" key="1">
    <source>
        <dbReference type="SAM" id="MobiDB-lite"/>
    </source>
</evidence>
<keyword evidence="2" id="KW-0812">Transmembrane</keyword>
<evidence type="ECO:0000256" key="2">
    <source>
        <dbReference type="SAM" id="Phobius"/>
    </source>
</evidence>
<dbReference type="KEGG" id="hyl:LPB072_12995"/>
<keyword evidence="2" id="KW-1133">Transmembrane helix</keyword>
<sequence length="692" mass="74136">MGRHGGAAVIGRTLDIRVEALTSPGEDLSDLCIRAGVLFGESRLASSAVQITPQRSAPDAKASIRIQTTVPVNEPVVSLEVSAGCAAPFARRYVLLADPAPVAATSTNGLDGAGRSIDGASVGGGASSRVLPKVVSENGQAATASRGTNNANRSSEALRSVGDEGSSDVAQAPKPERAKPPVRKAATPKPAPKSVVRKPDPVAEVTTAPRLHLEPVDLSLGIERDPVLKLSLSLLSEPTTSEQERAAAGQLWKAINASPEDILRDSQKLAVLEAESKGLREKEARDEAAIQAMQAQLDQSRYITWLAYLLGALLVLSILGLWFFRRRKEPVEVVRRDAAWWDGAKKPVAAGVAGAAVASTAAVAGRRDPVGVDIDLDIDAESGFDDYESLHGNDSSLRAVLPASRGQGDESNHAAGSRSLATEELFDVQQQADFFVSLGENEKAIGVLKSHLLESQEPSALAYLDLFRLYHQQNRRQDYDELREVFNHKFNAGAPPFDEYSDNSVGLEGYETAFGRIQALWPQPRVLDVIEQSIFRDANDEDGEVFDLEAYRELLLLHAVAKEMIKRAELGDHEDSPDFEHTAIKPLKAAAGSAAAMGSSSRDKGDPVTEPFDNMPVASPRLGLDVDLDALDEMSAFEASLPEVPEAVKASAVVDGKRLSASVADEGNLIDFEVMDFMPPEDDDDEPAQKKP</sequence>
<organism evidence="3 6">
    <name type="scientific">Hydrogenophaga crassostreae</name>
    <dbReference type="NCBI Taxonomy" id="1763535"/>
    <lineage>
        <taxon>Bacteria</taxon>
        <taxon>Pseudomonadati</taxon>
        <taxon>Pseudomonadota</taxon>
        <taxon>Betaproteobacteria</taxon>
        <taxon>Burkholderiales</taxon>
        <taxon>Comamonadaceae</taxon>
        <taxon>Hydrogenophaga</taxon>
    </lineage>
</organism>
<dbReference type="STRING" id="1763535.LPB072_12995"/>
<evidence type="ECO:0000313" key="3">
    <source>
        <dbReference type="EMBL" id="AOW13630.1"/>
    </source>
</evidence>
<dbReference type="Proteomes" id="UP000185657">
    <property type="component" value="Unassembled WGS sequence"/>
</dbReference>
<feature type="compositionally biased region" description="Low complexity" evidence="1">
    <location>
        <begin position="590"/>
        <end position="600"/>
    </location>
</feature>
<protein>
    <submittedName>
        <fullName evidence="3">Uncharacterized protein</fullName>
    </submittedName>
</protein>
<keyword evidence="2" id="KW-0472">Membrane</keyword>
<name>A0A167HZ78_9BURK</name>
<dbReference type="EMBL" id="LVWD01000013">
    <property type="protein sequence ID" value="OAD41927.1"/>
    <property type="molecule type" value="Genomic_DNA"/>
</dbReference>
<feature type="transmembrane region" description="Helical" evidence="2">
    <location>
        <begin position="302"/>
        <end position="324"/>
    </location>
</feature>
<gene>
    <name evidence="3" type="ORF">LPB072_12995</name>
    <name evidence="4" type="ORF">LPB72_11615</name>
</gene>
<dbReference type="EMBL" id="CP017476">
    <property type="protein sequence ID" value="AOW13630.1"/>
    <property type="molecule type" value="Genomic_DNA"/>
</dbReference>
<reference evidence="4 5" key="1">
    <citation type="submission" date="2016-02" db="EMBL/GenBank/DDBJ databases">
        <title>Draft genome sequence of Hydrogenophaga sp. LPB0072.</title>
        <authorList>
            <person name="Shin S.-K."/>
            <person name="Yi H."/>
        </authorList>
    </citation>
    <scope>NUCLEOTIDE SEQUENCE [LARGE SCALE GENOMIC DNA]</scope>
    <source>
        <strain evidence="4 5">LPB0072</strain>
    </source>
</reference>